<dbReference type="EMBL" id="CACRXK020006242">
    <property type="protein sequence ID" value="CAB4008830.1"/>
    <property type="molecule type" value="Genomic_DNA"/>
</dbReference>
<name>A0A7D9EJL4_PARCT</name>
<keyword evidence="2" id="KW-1185">Reference proteome</keyword>
<accession>A0A7D9EJL4</accession>
<dbReference type="Proteomes" id="UP001152795">
    <property type="component" value="Unassembled WGS sequence"/>
</dbReference>
<reference evidence="1" key="1">
    <citation type="submission" date="2020-04" db="EMBL/GenBank/DDBJ databases">
        <authorList>
            <person name="Alioto T."/>
            <person name="Alioto T."/>
            <person name="Gomez Garrido J."/>
        </authorList>
    </citation>
    <scope>NUCLEOTIDE SEQUENCE</scope>
    <source>
        <strain evidence="1">A484AB</strain>
    </source>
</reference>
<protein>
    <submittedName>
        <fullName evidence="1">Uncharacterized protein</fullName>
    </submittedName>
</protein>
<evidence type="ECO:0000313" key="1">
    <source>
        <dbReference type="EMBL" id="CAB4008830.1"/>
    </source>
</evidence>
<organism evidence="1 2">
    <name type="scientific">Paramuricea clavata</name>
    <name type="common">Red gorgonian</name>
    <name type="synonym">Violescent sea-whip</name>
    <dbReference type="NCBI Taxonomy" id="317549"/>
    <lineage>
        <taxon>Eukaryota</taxon>
        <taxon>Metazoa</taxon>
        <taxon>Cnidaria</taxon>
        <taxon>Anthozoa</taxon>
        <taxon>Octocorallia</taxon>
        <taxon>Malacalcyonacea</taxon>
        <taxon>Plexauridae</taxon>
        <taxon>Paramuricea</taxon>
    </lineage>
</organism>
<evidence type="ECO:0000313" key="2">
    <source>
        <dbReference type="Proteomes" id="UP001152795"/>
    </source>
</evidence>
<gene>
    <name evidence="1" type="ORF">PACLA_8A033860</name>
</gene>
<sequence length="125" mass="14448">METDEMFLLDDSSQGNLQDSNIAQHNTINLETITDCTVDNVIFEEETTLALFKRIIHRFRNMMSAETVRNFKKLNQLKKSSALRQGLQAKPRKSKKVRWSCNNSKYDKRPISKLCYTLFAKGTGI</sequence>
<comment type="caution">
    <text evidence="1">The sequence shown here is derived from an EMBL/GenBank/DDBJ whole genome shotgun (WGS) entry which is preliminary data.</text>
</comment>
<proteinExistence type="predicted"/>
<dbReference type="AlphaFoldDB" id="A0A7D9EJL4"/>